<dbReference type="AlphaFoldDB" id="A0A9U8DYC4"/>
<dbReference type="GeneID" id="106054846"/>
<dbReference type="GO" id="GO:0009166">
    <property type="term" value="P:nucleotide catabolic process"/>
    <property type="evidence" value="ECO:0007669"/>
    <property type="project" value="InterPro"/>
</dbReference>
<dbReference type="OrthoDB" id="204058at2759"/>
<feature type="binding site" evidence="2">
    <location>
        <position position="205"/>
    </location>
    <ligand>
        <name>substrate</name>
    </ligand>
</feature>
<reference evidence="5 6" key="1">
    <citation type="submission" date="2025-04" db="UniProtKB">
        <authorList>
            <consortium name="RefSeq"/>
        </authorList>
    </citation>
    <scope>IDENTIFICATION</scope>
</reference>
<dbReference type="GO" id="GO:0005829">
    <property type="term" value="C:cytosol"/>
    <property type="evidence" value="ECO:0007669"/>
    <property type="project" value="TreeGrafter"/>
</dbReference>
<evidence type="ECO:0000313" key="4">
    <source>
        <dbReference type="Proteomes" id="UP001165740"/>
    </source>
</evidence>
<dbReference type="KEGG" id="bgt:106054846"/>
<evidence type="ECO:0000313" key="6">
    <source>
        <dbReference type="RefSeq" id="XP_055859684.1"/>
    </source>
</evidence>
<gene>
    <name evidence="5 6" type="primary">LOC106054846</name>
</gene>
<comment type="similarity">
    <text evidence="1">Belongs to the PNP/UDP phosphorylase family.</text>
</comment>
<evidence type="ECO:0000313" key="5">
    <source>
        <dbReference type="RefSeq" id="XP_013066365.2"/>
    </source>
</evidence>
<evidence type="ECO:0000256" key="1">
    <source>
        <dbReference type="ARBA" id="ARBA00010456"/>
    </source>
</evidence>
<dbReference type="SUPFAM" id="SSF53167">
    <property type="entry name" value="Purine and uridine phosphorylases"/>
    <property type="match status" value="1"/>
</dbReference>
<dbReference type="PANTHER" id="PTHR43691:SF11">
    <property type="entry name" value="FI09636P-RELATED"/>
    <property type="match status" value="1"/>
</dbReference>
<dbReference type="NCBIfam" id="TIGR01719">
    <property type="entry name" value="euk_UDPppase"/>
    <property type="match status" value="1"/>
</dbReference>
<dbReference type="Pfam" id="PF01048">
    <property type="entry name" value="PNP_UDP_1"/>
    <property type="match status" value="1"/>
</dbReference>
<dbReference type="InterPro" id="IPR035994">
    <property type="entry name" value="Nucleoside_phosphorylase_sf"/>
</dbReference>
<feature type="domain" description="Nucleoside phosphorylase" evidence="3">
    <location>
        <begin position="42"/>
        <end position="289"/>
    </location>
</feature>
<protein>
    <submittedName>
        <fullName evidence="5 6">Uridine phosphorylase 1-like isoform X1</fullName>
    </submittedName>
</protein>
<dbReference type="OMA" id="NNSACTD"/>
<proteinExistence type="inferred from homology"/>
<feature type="binding site" evidence="2">
    <location>
        <position position="207"/>
    </location>
    <ligand>
        <name>substrate</name>
    </ligand>
</feature>
<accession>A0A9U8DYC4</accession>
<organism evidence="4 5">
    <name type="scientific">Biomphalaria glabrata</name>
    <name type="common">Bloodfluke planorb</name>
    <name type="synonym">Freshwater snail</name>
    <dbReference type="NCBI Taxonomy" id="6526"/>
    <lineage>
        <taxon>Eukaryota</taxon>
        <taxon>Metazoa</taxon>
        <taxon>Spiralia</taxon>
        <taxon>Lophotrochozoa</taxon>
        <taxon>Mollusca</taxon>
        <taxon>Gastropoda</taxon>
        <taxon>Heterobranchia</taxon>
        <taxon>Euthyneura</taxon>
        <taxon>Panpulmonata</taxon>
        <taxon>Hygrophila</taxon>
        <taxon>Lymnaeoidea</taxon>
        <taxon>Planorbidae</taxon>
        <taxon>Biomphalaria</taxon>
    </lineage>
</organism>
<dbReference type="Proteomes" id="UP001165740">
    <property type="component" value="Chromosome 11"/>
</dbReference>
<dbReference type="InterPro" id="IPR000845">
    <property type="entry name" value="Nucleoside_phosphorylase_d"/>
</dbReference>
<keyword evidence="4" id="KW-1185">Reference proteome</keyword>
<sequence>MGTINYINLPNRHLKNKIADELFHLGISLNDQVLVEKFDKVKFVLVGGTRERMETLARHLATSILGRAEDDFSFDHSFQNSRYSGYLVGPIFCVNHGIGNPSLSVALHEIFKLLYRARCSDVTLIRIGTCGGIGVDVGTVVVTSEALTVGFEPYYNTSSLGQPLRLPTSAHVDLVEDLLQCRGDNSTFQVVKGKTYCADDFYQAQGRLDGSFCDFDEKGKEEFMNKLQKLGVVNIEMESAGVLGLANRVGVKAAVVCVVIVDRITTDLPQLNKQEFQQIEDHPMQLITAYLQRHIH</sequence>
<feature type="binding site" evidence="2">
    <location>
        <position position="82"/>
    </location>
    <ligand>
        <name>phosphate</name>
        <dbReference type="ChEBI" id="CHEBI:43474"/>
    </ligand>
</feature>
<feature type="binding site" evidence="2">
    <location>
        <begin position="126"/>
        <end position="129"/>
    </location>
    <ligand>
        <name>phosphate</name>
        <dbReference type="ChEBI" id="CHEBI:43474"/>
    </ligand>
</feature>
<dbReference type="Gene3D" id="3.40.50.1580">
    <property type="entry name" value="Nucleoside phosphorylase domain"/>
    <property type="match status" value="1"/>
</dbReference>
<dbReference type="GO" id="GO:0004850">
    <property type="term" value="F:uridine phosphorylase activity"/>
    <property type="evidence" value="ECO:0007669"/>
    <property type="project" value="InterPro"/>
</dbReference>
<dbReference type="RefSeq" id="XP_055859684.1">
    <property type="nucleotide sequence ID" value="XM_056003709.1"/>
</dbReference>
<dbReference type="RefSeq" id="XP_013066365.2">
    <property type="nucleotide sequence ID" value="XM_013210911.2"/>
</dbReference>
<evidence type="ECO:0000259" key="3">
    <source>
        <dbReference type="Pfam" id="PF01048"/>
    </source>
</evidence>
<dbReference type="InterPro" id="IPR010059">
    <property type="entry name" value="Uridine_phosphorylase_euk"/>
</dbReference>
<name>A0A9U8DYC4_BIOGL</name>
<dbReference type="PANTHER" id="PTHR43691">
    <property type="entry name" value="URIDINE PHOSPHORYLASE"/>
    <property type="match status" value="1"/>
</dbReference>
<dbReference type="GO" id="GO:0006218">
    <property type="term" value="P:uridine catabolic process"/>
    <property type="evidence" value="ECO:0007669"/>
    <property type="project" value="TreeGrafter"/>
</dbReference>
<evidence type="ECO:0000256" key="2">
    <source>
        <dbReference type="PIRSR" id="PIRSR610059-50"/>
    </source>
</evidence>